<keyword evidence="2" id="KW-0540">Nuclease</keyword>
<feature type="domain" description="Calcineurin-like phosphoesterase" evidence="1">
    <location>
        <begin position="3"/>
        <end position="181"/>
    </location>
</feature>
<reference evidence="2 3" key="1">
    <citation type="journal article" date="1992" name="Lakartidningen">
        <title>[Penicillin V and not amoxicillin is the first choice preparation in acute otitis].</title>
        <authorList>
            <person name="Kamme C."/>
            <person name="Lundgren K."/>
            <person name="Prellner K."/>
        </authorList>
    </citation>
    <scope>NUCLEOTIDE SEQUENCE [LARGE SCALE GENOMIC DNA]</scope>
    <source>
        <strain evidence="2 3">W1</strain>
    </source>
</reference>
<evidence type="ECO:0000313" key="2">
    <source>
        <dbReference type="EMBL" id="TXJ12415.1"/>
    </source>
</evidence>
<dbReference type="InterPro" id="IPR050535">
    <property type="entry name" value="DNA_Repair-Maintenance_Comp"/>
</dbReference>
<comment type="caution">
    <text evidence="2">The sequence shown here is derived from an EMBL/GenBank/DDBJ whole genome shotgun (WGS) entry which is preliminary data.</text>
</comment>
<evidence type="ECO:0000313" key="3">
    <source>
        <dbReference type="Proteomes" id="UP000325116"/>
    </source>
</evidence>
<dbReference type="Proteomes" id="UP000325116">
    <property type="component" value="Unassembled WGS sequence"/>
</dbReference>
<dbReference type="SUPFAM" id="SSF56300">
    <property type="entry name" value="Metallo-dependent phosphatases"/>
    <property type="match status" value="1"/>
</dbReference>
<keyword evidence="2" id="KW-0269">Exonuclease</keyword>
<protein>
    <submittedName>
        <fullName evidence="2">Exonuclease</fullName>
    </submittedName>
</protein>
<name>A0A5C8CHT4_9SPIR</name>
<keyword evidence="2" id="KW-0378">Hydrolase</keyword>
<evidence type="ECO:0000259" key="1">
    <source>
        <dbReference type="Pfam" id="PF00149"/>
    </source>
</evidence>
<proteinExistence type="predicted"/>
<dbReference type="Gene3D" id="3.60.21.10">
    <property type="match status" value="1"/>
</dbReference>
<dbReference type="AlphaFoldDB" id="A0A5C8CHT4"/>
<gene>
    <name evidence="2" type="ORF">EPJ80_06420</name>
</gene>
<dbReference type="RefSeq" id="WP_147758349.1">
    <property type="nucleotide sequence ID" value="NZ_SAXT01000004.1"/>
</dbReference>
<dbReference type="Pfam" id="PF00149">
    <property type="entry name" value="Metallophos"/>
    <property type="match status" value="1"/>
</dbReference>
<dbReference type="GO" id="GO:0004527">
    <property type="term" value="F:exonuclease activity"/>
    <property type="evidence" value="ECO:0007669"/>
    <property type="project" value="UniProtKB-KW"/>
</dbReference>
<sequence length="356" mass="41528">MTKILIAADLHLSVTEKSYSFSVFDEILENAKNYDALFLLGDTFNTFEDAEKLKEEFSKKSEIYNKNIYLLKGNHEYLKSRGINLSKLKFANNIKIIENIDFINLDNLDILAVAFSENYNIDNDFLKRVENLKEKNRIFLGHGIVEGTLWAIEENEESAFIPIEIIKRVKPNLAIVGHIHKQMEINIENINIIYIGSARVWRKSKSEMGTRKCLALNIDCDSITKNYIDLKSAGEYRVYNLNINDIDLKIENIYKNWNYKDIIDINIYGIIEDEILLENKKKEIINKYSKYAREINIKSANLFFLENAYNENIIKEFLNVAEEFENKSVDDEYLEIVELAKYIGIEKISLALQNKK</sequence>
<dbReference type="InterPro" id="IPR029052">
    <property type="entry name" value="Metallo-depent_PP-like"/>
</dbReference>
<dbReference type="EMBL" id="SAXT01000004">
    <property type="protein sequence ID" value="TXJ12415.1"/>
    <property type="molecule type" value="Genomic_DNA"/>
</dbReference>
<dbReference type="PANTHER" id="PTHR30337">
    <property type="entry name" value="COMPONENT OF ATP-DEPENDENT DSDNA EXONUCLEASE"/>
    <property type="match status" value="1"/>
</dbReference>
<accession>A0A5C8CHT4</accession>
<organism evidence="2 3">
    <name type="scientific">Brachyspira aalborgi</name>
    <dbReference type="NCBI Taxonomy" id="29522"/>
    <lineage>
        <taxon>Bacteria</taxon>
        <taxon>Pseudomonadati</taxon>
        <taxon>Spirochaetota</taxon>
        <taxon>Spirochaetia</taxon>
        <taxon>Brachyspirales</taxon>
        <taxon>Brachyspiraceae</taxon>
        <taxon>Brachyspira</taxon>
    </lineage>
</organism>
<dbReference type="PANTHER" id="PTHR30337:SF7">
    <property type="entry name" value="PHOSPHOESTERASE"/>
    <property type="match status" value="1"/>
</dbReference>
<dbReference type="InterPro" id="IPR004843">
    <property type="entry name" value="Calcineurin-like_PHP"/>
</dbReference>